<name>A0A0H3ABV1_NITV4</name>
<accession>A0A0H3ABV1</accession>
<dbReference type="RefSeq" id="WP_011792708.1">
    <property type="nucleotide sequence ID" value="NC_008751.1"/>
</dbReference>
<gene>
    <name evidence="2" type="ordered locus">Dvul_2189</name>
</gene>
<sequence length="115" mass="11992">MSKDEINAFLGSGTRYQGQLNFQGAVRIDGTFTGEITSDGTLIVGTDAIIDGTLNVGQLVLSGTVNGEVTATRKIVIHKTGIINGTIRTPALIMEDGARIEGEVHMGADSTATTQ</sequence>
<dbReference type="Pfam" id="PF04519">
    <property type="entry name" value="Bactofilin"/>
    <property type="match status" value="1"/>
</dbReference>
<evidence type="ECO:0000256" key="1">
    <source>
        <dbReference type="ARBA" id="ARBA00044755"/>
    </source>
</evidence>
<dbReference type="HOGENOM" id="CLU_072799_4_1_7"/>
<evidence type="ECO:0000313" key="2">
    <source>
        <dbReference type="EMBL" id="ABM29205.1"/>
    </source>
</evidence>
<organism evidence="2 3">
    <name type="scientific">Nitratidesulfovibrio vulgaris (strain DP4)</name>
    <name type="common">Desulfovibrio vulgaris</name>
    <dbReference type="NCBI Taxonomy" id="391774"/>
    <lineage>
        <taxon>Bacteria</taxon>
        <taxon>Pseudomonadati</taxon>
        <taxon>Thermodesulfobacteriota</taxon>
        <taxon>Desulfovibrionia</taxon>
        <taxon>Desulfovibrionales</taxon>
        <taxon>Desulfovibrionaceae</taxon>
        <taxon>Nitratidesulfovibrio</taxon>
    </lineage>
</organism>
<evidence type="ECO:0000313" key="3">
    <source>
        <dbReference type="Proteomes" id="UP000009173"/>
    </source>
</evidence>
<dbReference type="AlphaFoldDB" id="A0A0H3ABV1"/>
<dbReference type="PANTHER" id="PTHR35024:SF4">
    <property type="entry name" value="POLYMER-FORMING CYTOSKELETAL PROTEIN"/>
    <property type="match status" value="1"/>
</dbReference>
<dbReference type="KEGG" id="dvl:Dvul_2189"/>
<proteinExistence type="inferred from homology"/>
<dbReference type="EMBL" id="CP000527">
    <property type="protein sequence ID" value="ABM29205.1"/>
    <property type="molecule type" value="Genomic_DNA"/>
</dbReference>
<reference evidence="3" key="1">
    <citation type="journal article" date="2009" name="Environ. Microbiol.">
        <title>Contribution of mobile genetic elements to Desulfovibrio vulgaris genome plasticity.</title>
        <authorList>
            <person name="Walker C.B."/>
            <person name="Stolyar S."/>
            <person name="Chivian D."/>
            <person name="Pinel N."/>
            <person name="Gabster J.A."/>
            <person name="Dehal P.S."/>
            <person name="He Z."/>
            <person name="Yang Z.K."/>
            <person name="Yen H.C."/>
            <person name="Zhou J."/>
            <person name="Wall J.D."/>
            <person name="Hazen T.C."/>
            <person name="Arkin A.P."/>
            <person name="Stahl D.A."/>
        </authorList>
    </citation>
    <scope>NUCLEOTIDE SEQUENCE [LARGE SCALE GENOMIC DNA]</scope>
    <source>
        <strain evidence="3">DP4</strain>
    </source>
</reference>
<comment type="similarity">
    <text evidence="1">Belongs to the bactofilin family.</text>
</comment>
<dbReference type="PANTHER" id="PTHR35024">
    <property type="entry name" value="HYPOTHETICAL CYTOSOLIC PROTEIN"/>
    <property type="match status" value="1"/>
</dbReference>
<protein>
    <recommendedName>
        <fullName evidence="4">Polymer-forming cytoskeletal protein</fullName>
    </recommendedName>
</protein>
<evidence type="ECO:0008006" key="4">
    <source>
        <dbReference type="Google" id="ProtNLM"/>
    </source>
</evidence>
<dbReference type="Proteomes" id="UP000009173">
    <property type="component" value="Chromosome"/>
</dbReference>
<dbReference type="InterPro" id="IPR007607">
    <property type="entry name" value="BacA/B"/>
</dbReference>